<dbReference type="InterPro" id="IPR017871">
    <property type="entry name" value="ABC_transporter-like_CS"/>
</dbReference>
<dbReference type="NCBIfam" id="TIGR01727">
    <property type="entry name" value="oligo_HPY"/>
    <property type="match status" value="1"/>
</dbReference>
<keyword evidence="6 9" id="KW-0067">ATP-binding</keyword>
<dbReference type="InterPro" id="IPR027417">
    <property type="entry name" value="P-loop_NTPase"/>
</dbReference>
<dbReference type="InterPro" id="IPR003439">
    <property type="entry name" value="ABC_transporter-like_ATP-bd"/>
</dbReference>
<evidence type="ECO:0000256" key="3">
    <source>
        <dbReference type="ARBA" id="ARBA00022448"/>
    </source>
</evidence>
<dbReference type="PANTHER" id="PTHR43297:SF2">
    <property type="entry name" value="DIPEPTIDE TRANSPORT ATP-BINDING PROTEIN DPPD"/>
    <property type="match status" value="1"/>
</dbReference>
<organism evidence="9 10">
    <name type="scientific">Kitasatospora paracochleata</name>
    <dbReference type="NCBI Taxonomy" id="58354"/>
    <lineage>
        <taxon>Bacteria</taxon>
        <taxon>Bacillati</taxon>
        <taxon>Actinomycetota</taxon>
        <taxon>Actinomycetes</taxon>
        <taxon>Kitasatosporales</taxon>
        <taxon>Streptomycetaceae</taxon>
        <taxon>Kitasatospora</taxon>
    </lineage>
</organism>
<comment type="subcellular location">
    <subcellularLocation>
        <location evidence="1">Cell membrane</location>
        <topology evidence="1">Peripheral membrane protein</topology>
    </subcellularLocation>
</comment>
<dbReference type="GO" id="GO:0005524">
    <property type="term" value="F:ATP binding"/>
    <property type="evidence" value="ECO:0007669"/>
    <property type="project" value="UniProtKB-KW"/>
</dbReference>
<keyword evidence="3" id="KW-0813">Transport</keyword>
<keyword evidence="10" id="KW-1185">Reference proteome</keyword>
<dbReference type="PANTHER" id="PTHR43297">
    <property type="entry name" value="OLIGOPEPTIDE TRANSPORT ATP-BINDING PROTEIN APPD"/>
    <property type="match status" value="1"/>
</dbReference>
<dbReference type="PROSITE" id="PS50893">
    <property type="entry name" value="ABC_TRANSPORTER_2"/>
    <property type="match status" value="1"/>
</dbReference>
<name>A0ABT1IV41_9ACTN</name>
<comment type="caution">
    <text evidence="9">The sequence shown here is derived from an EMBL/GenBank/DDBJ whole genome shotgun (WGS) entry which is preliminary data.</text>
</comment>
<dbReference type="Gene3D" id="3.40.50.300">
    <property type="entry name" value="P-loop containing nucleotide triphosphate hydrolases"/>
    <property type="match status" value="1"/>
</dbReference>
<evidence type="ECO:0000256" key="4">
    <source>
        <dbReference type="ARBA" id="ARBA00022475"/>
    </source>
</evidence>
<keyword evidence="7" id="KW-0472">Membrane</keyword>
<evidence type="ECO:0000256" key="1">
    <source>
        <dbReference type="ARBA" id="ARBA00004202"/>
    </source>
</evidence>
<dbReference type="PROSITE" id="PS00211">
    <property type="entry name" value="ABC_TRANSPORTER_1"/>
    <property type="match status" value="1"/>
</dbReference>
<evidence type="ECO:0000256" key="2">
    <source>
        <dbReference type="ARBA" id="ARBA00005417"/>
    </source>
</evidence>
<dbReference type="InterPro" id="IPR003593">
    <property type="entry name" value="AAA+_ATPase"/>
</dbReference>
<dbReference type="InterPro" id="IPR013563">
    <property type="entry name" value="Oligopep_ABC_C"/>
</dbReference>
<dbReference type="CDD" id="cd03257">
    <property type="entry name" value="ABC_NikE_OppD_transporters"/>
    <property type="match status" value="1"/>
</dbReference>
<gene>
    <name evidence="9" type="ORF">FHR36_001870</name>
</gene>
<dbReference type="SMART" id="SM00382">
    <property type="entry name" value="AAA"/>
    <property type="match status" value="1"/>
</dbReference>
<dbReference type="InterPro" id="IPR050388">
    <property type="entry name" value="ABC_Ni/Peptide_Import"/>
</dbReference>
<dbReference type="Pfam" id="PF00005">
    <property type="entry name" value="ABC_tran"/>
    <property type="match status" value="1"/>
</dbReference>
<evidence type="ECO:0000313" key="9">
    <source>
        <dbReference type="EMBL" id="MCP2308746.1"/>
    </source>
</evidence>
<sequence length="325" mass="34929">MTLLQVTDLSVEFDTAEGVVRAVRGVDFTVERGRTLGIVGESGSGKSVTSLAVMGLHRGARIGGSVRFDGTELIGAPEETVRRLRGRRIAMVFQDALTALHPYFTIGDQIAEAYREHHGASRKAARKRAVDVLGDVGIPEPARRAGEYPHEFSGGMRQRAMIALALSCEPDLIIADEPTTALDVTVQAQVLDLLMRLQQDRGLGIVMITHDLGVIARVADDVLVMYGGSAAEQAPADRLFADPRHPYTRGLLDSLPRLDAGDATELRAIPGSPPSLLAPPAGCAFHPRCPVYARERNPLCTGDRPALRQVGDAHHNACVLDEVTP</sequence>
<accession>A0ABT1IV41</accession>
<evidence type="ECO:0000259" key="8">
    <source>
        <dbReference type="PROSITE" id="PS50893"/>
    </source>
</evidence>
<dbReference type="RefSeq" id="WP_253795611.1">
    <property type="nucleotide sequence ID" value="NZ_BAAAUB010000081.1"/>
</dbReference>
<dbReference type="Pfam" id="PF08352">
    <property type="entry name" value="oligo_HPY"/>
    <property type="match status" value="1"/>
</dbReference>
<keyword evidence="4" id="KW-1003">Cell membrane</keyword>
<dbReference type="EMBL" id="JAMZDX010000002">
    <property type="protein sequence ID" value="MCP2308746.1"/>
    <property type="molecule type" value="Genomic_DNA"/>
</dbReference>
<reference evidence="9 10" key="1">
    <citation type="submission" date="2022-06" db="EMBL/GenBank/DDBJ databases">
        <title>Sequencing the genomes of 1000 actinobacteria strains.</title>
        <authorList>
            <person name="Klenk H.-P."/>
        </authorList>
    </citation>
    <scope>NUCLEOTIDE SEQUENCE [LARGE SCALE GENOMIC DNA]</scope>
    <source>
        <strain evidence="9 10">DSM 41656</strain>
    </source>
</reference>
<protein>
    <submittedName>
        <fullName evidence="9">Peptide/nickel transport system ATP-binding protein</fullName>
    </submittedName>
</protein>
<proteinExistence type="inferred from homology"/>
<evidence type="ECO:0000256" key="6">
    <source>
        <dbReference type="ARBA" id="ARBA00022840"/>
    </source>
</evidence>
<keyword evidence="5" id="KW-0547">Nucleotide-binding</keyword>
<feature type="domain" description="ABC transporter" evidence="8">
    <location>
        <begin position="4"/>
        <end position="252"/>
    </location>
</feature>
<evidence type="ECO:0000313" key="10">
    <source>
        <dbReference type="Proteomes" id="UP001206483"/>
    </source>
</evidence>
<dbReference type="Proteomes" id="UP001206483">
    <property type="component" value="Unassembled WGS sequence"/>
</dbReference>
<evidence type="ECO:0000256" key="7">
    <source>
        <dbReference type="ARBA" id="ARBA00023136"/>
    </source>
</evidence>
<evidence type="ECO:0000256" key="5">
    <source>
        <dbReference type="ARBA" id="ARBA00022741"/>
    </source>
</evidence>
<dbReference type="SUPFAM" id="SSF52540">
    <property type="entry name" value="P-loop containing nucleoside triphosphate hydrolases"/>
    <property type="match status" value="1"/>
</dbReference>
<comment type="similarity">
    <text evidence="2">Belongs to the ABC transporter superfamily.</text>
</comment>